<evidence type="ECO:0000256" key="1">
    <source>
        <dbReference type="SAM" id="MobiDB-lite"/>
    </source>
</evidence>
<dbReference type="STRING" id="7159.Q17LQ7"/>
<accession>Q17LQ7</accession>
<reference evidence="3" key="3">
    <citation type="submission" date="2012-09" db="EMBL/GenBank/DDBJ databases">
        <authorList>
            <consortium name="VectorBase"/>
        </authorList>
    </citation>
    <scope>NUCLEOTIDE SEQUENCE</scope>
    <source>
        <strain evidence="3">Liverpool</strain>
    </source>
</reference>
<feature type="chain" id="PRO_5030175537" evidence="2">
    <location>
        <begin position="18"/>
        <end position="213"/>
    </location>
</feature>
<reference evidence="3" key="1">
    <citation type="submission" date="2005-10" db="EMBL/GenBank/DDBJ databases">
        <authorList>
            <person name="Loftus B.J."/>
            <person name="Nene V.M."/>
            <person name="Hannick L.I."/>
            <person name="Bidwell S."/>
            <person name="Haas B."/>
            <person name="Amedeo P."/>
            <person name="Orvis J."/>
            <person name="Wortman J.R."/>
            <person name="White O.R."/>
            <person name="Salzberg S."/>
            <person name="Shumway M."/>
            <person name="Koo H."/>
            <person name="Zhao Y."/>
            <person name="Holmes M."/>
            <person name="Miller J."/>
            <person name="Schatz M."/>
            <person name="Pop M."/>
            <person name="Pai G."/>
            <person name="Utterback T."/>
            <person name="Rogers Y.-H."/>
            <person name="Kravitz S."/>
            <person name="Fraser C.M."/>
        </authorList>
    </citation>
    <scope>NUCLEOTIDE SEQUENCE</scope>
    <source>
        <strain evidence="3">Liverpool</strain>
    </source>
</reference>
<dbReference type="HOGENOM" id="CLU_1181035_0_0_1"/>
<dbReference type="VEuPathDB" id="VectorBase:AAEL001278"/>
<feature type="signal peptide" evidence="2">
    <location>
        <begin position="1"/>
        <end position="17"/>
    </location>
</feature>
<evidence type="ECO:0000313" key="4">
    <source>
        <dbReference type="Proteomes" id="UP000682892"/>
    </source>
</evidence>
<keyword evidence="2" id="KW-0732">Signal</keyword>
<dbReference type="Proteomes" id="UP000682892">
    <property type="component" value="Unassembled WGS sequence"/>
</dbReference>
<proteinExistence type="predicted"/>
<feature type="region of interest" description="Disordered" evidence="1">
    <location>
        <begin position="168"/>
        <end position="213"/>
    </location>
</feature>
<organism evidence="3 4">
    <name type="scientific">Aedes aegypti</name>
    <name type="common">Yellowfever mosquito</name>
    <name type="synonym">Culex aegypti</name>
    <dbReference type="NCBI Taxonomy" id="7159"/>
    <lineage>
        <taxon>Eukaryota</taxon>
        <taxon>Metazoa</taxon>
        <taxon>Ecdysozoa</taxon>
        <taxon>Arthropoda</taxon>
        <taxon>Hexapoda</taxon>
        <taxon>Insecta</taxon>
        <taxon>Pterygota</taxon>
        <taxon>Neoptera</taxon>
        <taxon>Endopterygota</taxon>
        <taxon>Diptera</taxon>
        <taxon>Nematocera</taxon>
        <taxon>Culicoidea</taxon>
        <taxon>Culicidae</taxon>
        <taxon>Culicinae</taxon>
        <taxon>Aedini</taxon>
        <taxon>Aedes</taxon>
        <taxon>Stegomyia</taxon>
    </lineage>
</organism>
<dbReference type="PaxDb" id="7159-AAEL001278-PA"/>
<feature type="region of interest" description="Disordered" evidence="1">
    <location>
        <begin position="115"/>
        <end position="144"/>
    </location>
</feature>
<evidence type="ECO:0000256" key="2">
    <source>
        <dbReference type="SAM" id="SignalP"/>
    </source>
</evidence>
<dbReference type="OrthoDB" id="6627608at2759"/>
<feature type="compositionally biased region" description="Polar residues" evidence="1">
    <location>
        <begin position="168"/>
        <end position="184"/>
    </location>
</feature>
<evidence type="ECO:0000313" key="3">
    <source>
        <dbReference type="EMBL" id="EAT47645.1"/>
    </source>
</evidence>
<feature type="compositionally biased region" description="Basic residues" evidence="1">
    <location>
        <begin position="201"/>
        <end position="213"/>
    </location>
</feature>
<sequence length="213" mass="22942">MMKCLIILAVLCVLCAGYSIPMQNGFMYYQQPMAYRVAHRTAHGVHYQNQQLQENDAEVPVQDPYVEPAAYPSEQFPADVEPQFDVPAVHEIEAEVPLADVEPVAAPAVPATVNAPEKKKKKVPVKVDSDEEQDAQVGRRSSDGAAAPSVYFPLNFGNTKGGAIAVANSYSTGKDGSATSTATAYGSPATAELRRTAPVQLKKKPAKLRARQN</sequence>
<dbReference type="EMBL" id="CH477213">
    <property type="protein sequence ID" value="EAT47645.1"/>
    <property type="molecule type" value="Genomic_DNA"/>
</dbReference>
<reference evidence="3" key="2">
    <citation type="journal article" date="2007" name="Science">
        <title>Genome sequence of Aedes aegypti, a major arbovirus vector.</title>
        <authorList>
            <person name="Nene V."/>
            <person name="Wortman J.R."/>
            <person name="Lawson D."/>
            <person name="Haas B."/>
            <person name="Kodira C."/>
            <person name="Tu Z.J."/>
            <person name="Loftus B."/>
            <person name="Xi Z."/>
            <person name="Megy K."/>
            <person name="Grabherr M."/>
            <person name="Ren Q."/>
            <person name="Zdobnov E.M."/>
            <person name="Lobo N.F."/>
            <person name="Campbell K.S."/>
            <person name="Brown S.E."/>
            <person name="Bonaldo M.F."/>
            <person name="Zhu J."/>
            <person name="Sinkins S.P."/>
            <person name="Hogenkamp D.G."/>
            <person name="Amedeo P."/>
            <person name="Arensburger P."/>
            <person name="Atkinson P.W."/>
            <person name="Bidwell S."/>
            <person name="Biedler J."/>
            <person name="Birney E."/>
            <person name="Bruggner R.V."/>
            <person name="Costas J."/>
            <person name="Coy M.R."/>
            <person name="Crabtree J."/>
            <person name="Crawford M."/>
            <person name="Debruyn B."/>
            <person name="Decaprio D."/>
            <person name="Eiglmeier K."/>
            <person name="Eisenstadt E."/>
            <person name="El-Dorry H."/>
            <person name="Gelbart W.M."/>
            <person name="Gomes S.L."/>
            <person name="Hammond M."/>
            <person name="Hannick L.I."/>
            <person name="Hogan J.R."/>
            <person name="Holmes M.H."/>
            <person name="Jaffe D."/>
            <person name="Johnston J.S."/>
            <person name="Kennedy R.C."/>
            <person name="Koo H."/>
            <person name="Kravitz S."/>
            <person name="Kriventseva E.V."/>
            <person name="Kulp D."/>
            <person name="Labutti K."/>
            <person name="Lee E."/>
            <person name="Li S."/>
            <person name="Lovin D.D."/>
            <person name="Mao C."/>
            <person name="Mauceli E."/>
            <person name="Menck C.F."/>
            <person name="Miller J.R."/>
            <person name="Montgomery P."/>
            <person name="Mori A."/>
            <person name="Nascimento A.L."/>
            <person name="Naveira H.F."/>
            <person name="Nusbaum C."/>
            <person name="O'leary S."/>
            <person name="Orvis J."/>
            <person name="Pertea M."/>
            <person name="Quesneville H."/>
            <person name="Reidenbach K.R."/>
            <person name="Rogers Y.H."/>
            <person name="Roth C.W."/>
            <person name="Schneider J.R."/>
            <person name="Schatz M."/>
            <person name="Shumway M."/>
            <person name="Stanke M."/>
            <person name="Stinson E.O."/>
            <person name="Tubio J.M."/>
            <person name="Vanzee J.P."/>
            <person name="Verjovski-Almeida S."/>
            <person name="Werner D."/>
            <person name="White O."/>
            <person name="Wyder S."/>
            <person name="Zeng Q."/>
            <person name="Zhao Q."/>
            <person name="Zhao Y."/>
            <person name="Hill C.A."/>
            <person name="Raikhel A.S."/>
            <person name="Soares M.B."/>
            <person name="Knudson D.L."/>
            <person name="Lee N.H."/>
            <person name="Galagan J."/>
            <person name="Salzberg S.L."/>
            <person name="Paulsen I.T."/>
            <person name="Dimopoulos G."/>
            <person name="Collins F.H."/>
            <person name="Birren B."/>
            <person name="Fraser-Liggett C.M."/>
            <person name="Severson D.W."/>
        </authorList>
    </citation>
    <scope>NUCLEOTIDE SEQUENCE [LARGE SCALE GENOMIC DNA]</scope>
    <source>
        <strain evidence="3">Liverpool</strain>
    </source>
</reference>
<dbReference type="KEGG" id="aag:5569611"/>
<name>Q17LQ7_AEDAE</name>
<gene>
    <name evidence="3" type="ORF">AaeL_AAEL001278</name>
</gene>
<dbReference type="AlphaFoldDB" id="Q17LQ7"/>
<dbReference type="PhylomeDB" id="Q17LQ7"/>
<protein>
    <submittedName>
        <fullName evidence="3">AAEL001278-PA</fullName>
    </submittedName>
</protein>
<dbReference type="eggNOG" id="ENOG502SEG8">
    <property type="taxonomic scope" value="Eukaryota"/>
</dbReference>